<sequence>MSFVGNLNIFLDTDDNCVRNAAVKASSEVSVEKLFIGKTAEEVFELIPILFSLCPDSQSAAAKLALYEASGQDTKETLKDCVWQNYLEIINEGVRFFLLQLAPEAFRKRHIHRIVEIRAQVSELKKVDPRDSEKVKQEKRKLADLALPLLLADFGEDWEQDLLNGFTDETSEDIPSIFAALNSHRNLGWCRLPLLKKTPRVLLEDVKEKKLWMSKGHKFDIKHLTGAVARQRKDPLISYLLAQDGNTAYTRLCARFVELITTLMDDFPSEISASVLKLEDKCALSVIQNSRGVLFHFAKLEEKKGKTVIADYGILTPTELNVTDSHAFNDSLKDISGQSEDELKKLVYLVVSSYDPCVQINIEVNKNA</sequence>
<accession>A0A227KP00</accession>
<reference evidence="2" key="1">
    <citation type="submission" date="2017-05" db="EMBL/GenBank/DDBJ databases">
        <title>Improved OligoMM genomes.</title>
        <authorList>
            <person name="Garzetti D."/>
        </authorList>
    </citation>
    <scope>NUCLEOTIDE SEQUENCE [LARGE SCALE GENOMIC DNA]</scope>
    <source>
        <strain evidence="2">YL45</strain>
    </source>
</reference>
<dbReference type="Gene3D" id="1.10.645.10">
    <property type="entry name" value="Cytochrome-c3 Hydrogenase, chain B"/>
    <property type="match status" value="2"/>
</dbReference>
<organism evidence="1 2">
    <name type="scientific">Turicimonas muris</name>
    <dbReference type="NCBI Taxonomy" id="1796652"/>
    <lineage>
        <taxon>Bacteria</taxon>
        <taxon>Pseudomonadati</taxon>
        <taxon>Pseudomonadota</taxon>
        <taxon>Betaproteobacteria</taxon>
        <taxon>Burkholderiales</taxon>
        <taxon>Sutterellaceae</taxon>
        <taxon>Turicimonas</taxon>
    </lineage>
</organism>
<keyword evidence="2" id="KW-1185">Reference proteome</keyword>
<comment type="caution">
    <text evidence="1">The sequence shown here is derived from an EMBL/GenBank/DDBJ whole genome shotgun (WGS) entry which is preliminary data.</text>
</comment>
<dbReference type="GeneID" id="78361713"/>
<protein>
    <recommendedName>
        <fullName evidence="3">Hydrogenase</fullName>
    </recommendedName>
</protein>
<gene>
    <name evidence="1" type="ORF">ADH67_06705</name>
</gene>
<dbReference type="RefSeq" id="WP_066593391.1">
    <property type="nucleotide sequence ID" value="NZ_CAJTBZ010000004.1"/>
</dbReference>
<dbReference type="InterPro" id="IPR029014">
    <property type="entry name" value="NiFe-Hase_large"/>
</dbReference>
<evidence type="ECO:0008006" key="3">
    <source>
        <dbReference type="Google" id="ProtNLM"/>
    </source>
</evidence>
<evidence type="ECO:0000313" key="2">
    <source>
        <dbReference type="Proteomes" id="UP000214610"/>
    </source>
</evidence>
<dbReference type="SUPFAM" id="SSF56762">
    <property type="entry name" value="HydB/Nqo4-like"/>
    <property type="match status" value="1"/>
</dbReference>
<dbReference type="Proteomes" id="UP000214610">
    <property type="component" value="Unassembled WGS sequence"/>
</dbReference>
<evidence type="ECO:0000313" key="1">
    <source>
        <dbReference type="EMBL" id="OXE49812.1"/>
    </source>
</evidence>
<dbReference type="EMBL" id="NHMP01000003">
    <property type="protein sequence ID" value="OXE49812.1"/>
    <property type="molecule type" value="Genomic_DNA"/>
</dbReference>
<dbReference type="PANTHER" id="PTHR43600:SF1">
    <property type="entry name" value="COENZYME F420 HYDROGENASE SUBUNIT ALPHA"/>
    <property type="match status" value="1"/>
</dbReference>
<proteinExistence type="predicted"/>
<name>A0A227KP00_9BURK</name>
<dbReference type="AlphaFoldDB" id="A0A227KP00"/>
<dbReference type="PANTHER" id="PTHR43600">
    <property type="entry name" value="COENZYME F420 HYDROGENASE, SUBUNIT ALPHA"/>
    <property type="match status" value="1"/>
</dbReference>